<name>A0AAU1HYD4_9ACTN</name>
<gene>
    <name evidence="1" type="ORF">OG477_17420</name>
</gene>
<organism evidence="1">
    <name type="scientific">Streptomyces sp. NBC_00180</name>
    <dbReference type="NCBI Taxonomy" id="2903632"/>
    <lineage>
        <taxon>Bacteria</taxon>
        <taxon>Bacillati</taxon>
        <taxon>Actinomycetota</taxon>
        <taxon>Actinomycetes</taxon>
        <taxon>Kitasatosporales</taxon>
        <taxon>Streptomycetaceae</taxon>
        <taxon>Streptomyces</taxon>
    </lineage>
</organism>
<proteinExistence type="predicted"/>
<reference evidence="1" key="1">
    <citation type="submission" date="2022-10" db="EMBL/GenBank/DDBJ databases">
        <title>The complete genomes of actinobacterial strains from the NBC collection.</title>
        <authorList>
            <person name="Joergensen T.S."/>
            <person name="Alvarez Arevalo M."/>
            <person name="Sterndorff E.B."/>
            <person name="Faurdal D."/>
            <person name="Vuksanovic O."/>
            <person name="Mourched A.-S."/>
            <person name="Charusanti P."/>
            <person name="Shaw S."/>
            <person name="Blin K."/>
            <person name="Weber T."/>
        </authorList>
    </citation>
    <scope>NUCLEOTIDE SEQUENCE</scope>
    <source>
        <strain evidence="1">NBC 00180</strain>
    </source>
</reference>
<evidence type="ECO:0000313" key="1">
    <source>
        <dbReference type="EMBL" id="WTP87041.1"/>
    </source>
</evidence>
<protein>
    <recommendedName>
        <fullName evidence="2">Phytanoyl-CoA dioxygenase</fullName>
    </recommendedName>
</protein>
<sequence>MAQLFAKTLLPEVRDHLEMTGHLGDGTLSERTGAVVRSLARHDEMRSLIDHIVSDDDQLAEIAARSYYHANSFLKLVLAVGSENAWKLRLHVWHPQSEADRPPREDIHSHRWDFTTALLLGEYNAREYMIAPGDEYHHYKYTPVRADQFFSLESMGTDQLAQVFESNLQAGTVYHLDHRVLHSIARSHDGPTATVVLQGPTVRSSTNVYRTTPVGEKGGVRGIEKGGDREIEKAGDQEIYVERPSVEQLRAELIQLHGWL</sequence>
<dbReference type="EMBL" id="CP108140">
    <property type="protein sequence ID" value="WTP87041.1"/>
    <property type="molecule type" value="Genomic_DNA"/>
</dbReference>
<dbReference type="AlphaFoldDB" id="A0AAU1HYD4"/>
<accession>A0AAU1HYD4</accession>
<evidence type="ECO:0008006" key="2">
    <source>
        <dbReference type="Google" id="ProtNLM"/>
    </source>
</evidence>